<proteinExistence type="predicted"/>
<reference evidence="1 2" key="1">
    <citation type="submission" date="2017-05" db="EMBL/GenBank/DDBJ databases">
        <title>Complete and WGS of Bordetella genogroups.</title>
        <authorList>
            <person name="Spilker T."/>
            <person name="LiPuma J."/>
        </authorList>
    </citation>
    <scope>NUCLEOTIDE SEQUENCE [LARGE SCALE GENOMIC DNA]</scope>
    <source>
        <strain evidence="1 2">AU9919</strain>
    </source>
</reference>
<comment type="caution">
    <text evidence="1">The sequence shown here is derived from an EMBL/GenBank/DDBJ whole genome shotgun (WGS) entry which is preliminary data.</text>
</comment>
<evidence type="ECO:0000313" key="2">
    <source>
        <dbReference type="Proteomes" id="UP000216885"/>
    </source>
</evidence>
<dbReference type="Proteomes" id="UP000216885">
    <property type="component" value="Unassembled WGS sequence"/>
</dbReference>
<name>A0A261U9K7_9BORD</name>
<dbReference type="Pfam" id="PF16155">
    <property type="entry name" value="PnbB"/>
    <property type="match status" value="1"/>
</dbReference>
<gene>
    <name evidence="1" type="ORF">CAL20_06955</name>
</gene>
<dbReference type="RefSeq" id="WP_094821496.1">
    <property type="nucleotide sequence ID" value="NZ_NEVO01000008.1"/>
</dbReference>
<keyword evidence="2" id="KW-1185">Reference proteome</keyword>
<dbReference type="InterPro" id="IPR032345">
    <property type="entry name" value="PnbB"/>
</dbReference>
<accession>A0A261U9K7</accession>
<sequence length="156" mass="16815">MSTPASFHDLMRRITSPIAGLPLDDALQARLNQEMGPDSELYQAVFAACKQGVADGWMCSREGGGIRYGRVIKPDTELDGFSVDVVDMNRLAGPHHVHPRGEIDLIMPLDDSAKFDGHGAGWLVYGPGSAHRPTVSDGQALVLYLLPNGEIEFTAA</sequence>
<organism evidence="1 2">
    <name type="scientific">Bordetella genomosp. 4</name>
    <dbReference type="NCBI Taxonomy" id="463044"/>
    <lineage>
        <taxon>Bacteria</taxon>
        <taxon>Pseudomonadati</taxon>
        <taxon>Pseudomonadota</taxon>
        <taxon>Betaproteobacteria</taxon>
        <taxon>Burkholderiales</taxon>
        <taxon>Alcaligenaceae</taxon>
        <taxon>Bordetella</taxon>
    </lineage>
</organism>
<dbReference type="OrthoDB" id="4467772at2"/>
<evidence type="ECO:0000313" key="1">
    <source>
        <dbReference type="EMBL" id="OZI58281.1"/>
    </source>
</evidence>
<protein>
    <submittedName>
        <fullName evidence="1">DUF4863 domain-containing protein</fullName>
    </submittedName>
</protein>
<dbReference type="EMBL" id="NEVQ01000009">
    <property type="protein sequence ID" value="OZI58281.1"/>
    <property type="molecule type" value="Genomic_DNA"/>
</dbReference>
<dbReference type="AlphaFoldDB" id="A0A261U9K7"/>